<reference evidence="5 6" key="1">
    <citation type="submission" date="2023-06" db="EMBL/GenBank/DDBJ databases">
        <title>Roseiconus lacunae JC819 isolated from Gulf of Mannar region, Tamil Nadu.</title>
        <authorList>
            <person name="Pk S."/>
            <person name="Ch S."/>
            <person name="Ch V.R."/>
        </authorList>
    </citation>
    <scope>NUCLEOTIDE SEQUENCE [LARGE SCALE GENOMIC DNA]</scope>
    <source>
        <strain evidence="5 6">JC819</strain>
    </source>
</reference>
<dbReference type="SUPFAM" id="SSF48371">
    <property type="entry name" value="ARM repeat"/>
    <property type="match status" value="1"/>
</dbReference>
<keyword evidence="4" id="KW-0975">Bacterial flagellum</keyword>
<keyword evidence="6" id="KW-1185">Reference proteome</keyword>
<proteinExistence type="predicted"/>
<evidence type="ECO:0000256" key="3">
    <source>
        <dbReference type="ARBA" id="ARBA00022729"/>
    </source>
</evidence>
<dbReference type="PANTHER" id="PTHR30381:SF0">
    <property type="entry name" value="FLAGELLAR P-RING PROTEIN"/>
    <property type="match status" value="1"/>
</dbReference>
<dbReference type="EMBL" id="JASZZN010000009">
    <property type="protein sequence ID" value="MDM4016640.1"/>
    <property type="molecule type" value="Genomic_DNA"/>
</dbReference>
<keyword evidence="5" id="KW-0969">Cilium</keyword>
<comment type="caution">
    <text evidence="5">The sequence shown here is derived from an EMBL/GenBank/DDBJ whole genome shotgun (WGS) entry which is preliminary data.</text>
</comment>
<evidence type="ECO:0000313" key="6">
    <source>
        <dbReference type="Proteomes" id="UP001239462"/>
    </source>
</evidence>
<name>A0ABT7PJI5_9BACT</name>
<evidence type="ECO:0000313" key="5">
    <source>
        <dbReference type="EMBL" id="MDM4016640.1"/>
    </source>
</evidence>
<comment type="subcellular location">
    <subcellularLocation>
        <location evidence="2">Bacterial flagellum basal body</location>
    </subcellularLocation>
</comment>
<protein>
    <submittedName>
        <fullName evidence="5">Flagellar basal body P-ring protein FlgI</fullName>
    </submittedName>
</protein>
<gene>
    <name evidence="5" type="ORF">QTN89_14435</name>
</gene>
<dbReference type="Pfam" id="PF13646">
    <property type="entry name" value="HEAT_2"/>
    <property type="match status" value="1"/>
</dbReference>
<keyword evidence="3" id="KW-0732">Signal</keyword>
<dbReference type="Proteomes" id="UP001239462">
    <property type="component" value="Unassembled WGS sequence"/>
</dbReference>
<dbReference type="InterPro" id="IPR001782">
    <property type="entry name" value="Flag_FlgI"/>
</dbReference>
<dbReference type="Pfam" id="PF02119">
    <property type="entry name" value="FlgI"/>
    <property type="match status" value="1"/>
</dbReference>
<evidence type="ECO:0000256" key="2">
    <source>
        <dbReference type="ARBA" id="ARBA00004117"/>
    </source>
</evidence>
<evidence type="ECO:0000256" key="1">
    <source>
        <dbReference type="ARBA" id="ARBA00002591"/>
    </source>
</evidence>
<dbReference type="PROSITE" id="PS51257">
    <property type="entry name" value="PROKAR_LIPOPROTEIN"/>
    <property type="match status" value="1"/>
</dbReference>
<organism evidence="5 6">
    <name type="scientific">Roseiconus lacunae</name>
    <dbReference type="NCBI Taxonomy" id="2605694"/>
    <lineage>
        <taxon>Bacteria</taxon>
        <taxon>Pseudomonadati</taxon>
        <taxon>Planctomycetota</taxon>
        <taxon>Planctomycetia</taxon>
        <taxon>Pirellulales</taxon>
        <taxon>Pirellulaceae</taxon>
        <taxon>Roseiconus</taxon>
    </lineage>
</organism>
<dbReference type="PANTHER" id="PTHR30381">
    <property type="entry name" value="FLAGELLAR P-RING PERIPLASMIC PROTEIN FLGI"/>
    <property type="match status" value="1"/>
</dbReference>
<keyword evidence="5" id="KW-0282">Flagellum</keyword>
<dbReference type="InterPro" id="IPR016024">
    <property type="entry name" value="ARM-type_fold"/>
</dbReference>
<evidence type="ECO:0000256" key="4">
    <source>
        <dbReference type="ARBA" id="ARBA00023143"/>
    </source>
</evidence>
<dbReference type="RefSeq" id="WP_289164284.1">
    <property type="nucleotide sequence ID" value="NZ_JASZZN010000009.1"/>
</dbReference>
<dbReference type="Gene3D" id="1.25.10.10">
    <property type="entry name" value="Leucine-rich Repeat Variant"/>
    <property type="match status" value="1"/>
</dbReference>
<comment type="function">
    <text evidence="1">Assembles around the rod to form the L-ring and probably protects the motor/basal body from shearing forces during rotation.</text>
</comment>
<sequence>MQPRTPSSPTRRFPIGFLIAGILAASLAGCSLLKGKKDGEEKSLASLMEPPTPPELIGQAAAPRGLAPIRISGVGLVNSLAGTGGPADPSPYRDQLVDEMRRNDIKDAFAILEQDDNALVRVMGTIPAGAKRGDPIDLVIESPLDANAETLHGGWLLETRLRQQKILGGRVRQGGLMAMGMGAVLPRSAFESGDDPRLATQGFVLGGGTVQESRQMGFVIRPEYQHVKVAAQIAAAINRRFFFFDGTTRRGVAKAVEDDYVEVEVHPRYEDSLGRYVSVLRSIVIDTSVSEQQTRLRTLASELADPATAAEAALQLEAIGESAIPTLIAGAKNANPELVFYAAESLAYLDRHESIEPLVRVIQTDPAFRYPAFKALEGAEHPGVVDSLKQLFDQESIETRYGAFNVMRQRRESGGMMSSKKIGKTCMFYRVASAAAPAIAISTRETPEVVVFGDCGPLRIDGAILGPLGLIVKPNPANPQQLRVSRFQVGEPDRRQIADATVAGLLEGIAAVGGDYADMVSVLRTAKSDGAIAEQLAIDPLPKPLRTYYRNEGSEESEGE</sequence>
<dbReference type="InterPro" id="IPR011989">
    <property type="entry name" value="ARM-like"/>
</dbReference>
<accession>A0ABT7PJI5</accession>
<keyword evidence="5" id="KW-0966">Cell projection</keyword>